<dbReference type="Proteomes" id="UP000264146">
    <property type="component" value="Chromosome"/>
</dbReference>
<evidence type="ECO:0000313" key="2">
    <source>
        <dbReference type="EMBL" id="CAD7358832.1"/>
    </source>
</evidence>
<dbReference type="InterPro" id="IPR029058">
    <property type="entry name" value="AB_hydrolase_fold"/>
</dbReference>
<evidence type="ECO:0000259" key="1">
    <source>
        <dbReference type="Pfam" id="PF12146"/>
    </source>
</evidence>
<proteinExistence type="predicted"/>
<dbReference type="PANTHER" id="PTHR43433">
    <property type="entry name" value="HYDROLASE, ALPHA/BETA FOLD FAMILY PROTEIN"/>
    <property type="match status" value="1"/>
</dbReference>
<protein>
    <submittedName>
        <fullName evidence="3">Alpha/beta hydrolase</fullName>
    </submittedName>
    <submittedName>
        <fullName evidence="4">Putative esterase</fullName>
    </submittedName>
</protein>
<dbReference type="AlphaFoldDB" id="A0A7Z7QMW5"/>
<dbReference type="InterPro" id="IPR050471">
    <property type="entry name" value="AB_hydrolase"/>
</dbReference>
<dbReference type="EMBL" id="LR962863">
    <property type="protein sequence ID" value="CAD7358832.1"/>
    <property type="molecule type" value="Genomic_DNA"/>
</dbReference>
<sequence length="291" mass="32974">MSLENYKTDIKVLENAHQAQLEIVTMGDPDATHAVVLLHGAIMNYKIMTLFAEYLQNAQLIFINAPGRGESTGLERGQYDLSEYAIRMNEALVDMVEAGHIEQMSIIGYSMGGLIATKLAGYNTLPIKHLIYLNSAAKIDYKELRFSKLLSELVKDIKPGEQDKMVKSIPEFILKQGVSKKHNEVFNFTQYLAPVDTMMTDLLYTLRADYLEDIDLIQNMPEVLFLLGEDDVIFPNKDSQTTYEKFDALGAKVKSIVYPEVGHLDFLRVLDDTHDRHQGSITYHINHLLSL</sequence>
<organism evidence="4">
    <name type="scientific">Staphylococcus schleiferi</name>
    <dbReference type="NCBI Taxonomy" id="1295"/>
    <lineage>
        <taxon>Bacteria</taxon>
        <taxon>Bacillati</taxon>
        <taxon>Bacillota</taxon>
        <taxon>Bacilli</taxon>
        <taxon>Bacillales</taxon>
        <taxon>Staphylococcaceae</taxon>
        <taxon>Staphylococcus</taxon>
    </lineage>
</organism>
<dbReference type="Gene3D" id="3.40.50.1820">
    <property type="entry name" value="alpha/beta hydrolase"/>
    <property type="match status" value="1"/>
</dbReference>
<accession>A0A7Z7QMW5</accession>
<keyword evidence="6" id="KW-1185">Reference proteome</keyword>
<dbReference type="GeneID" id="93789162"/>
<dbReference type="EMBL" id="UHEF01000001">
    <property type="protein sequence ID" value="SUM86872.1"/>
    <property type="molecule type" value="Genomic_DNA"/>
</dbReference>
<evidence type="ECO:0000313" key="6">
    <source>
        <dbReference type="Proteomes" id="UP000572988"/>
    </source>
</evidence>
<dbReference type="PANTHER" id="PTHR43433:SF4">
    <property type="entry name" value="NON-HEME CHLOROPEROXIDASE-RELATED"/>
    <property type="match status" value="1"/>
</dbReference>
<evidence type="ECO:0000313" key="3">
    <source>
        <dbReference type="EMBL" id="NHA33952.1"/>
    </source>
</evidence>
<dbReference type="Pfam" id="PF12146">
    <property type="entry name" value="Hydrolase_4"/>
    <property type="match status" value="1"/>
</dbReference>
<dbReference type="SUPFAM" id="SSF53474">
    <property type="entry name" value="alpha/beta-Hydrolases"/>
    <property type="match status" value="1"/>
</dbReference>
<dbReference type="InterPro" id="IPR022742">
    <property type="entry name" value="Hydrolase_4"/>
</dbReference>
<dbReference type="RefSeq" id="WP_016426125.1">
    <property type="nucleotide sequence ID" value="NZ_CABKRV010000002.1"/>
</dbReference>
<evidence type="ECO:0000313" key="4">
    <source>
        <dbReference type="EMBL" id="SUM86872.1"/>
    </source>
</evidence>
<dbReference type="GO" id="GO:0016787">
    <property type="term" value="F:hydrolase activity"/>
    <property type="evidence" value="ECO:0007669"/>
    <property type="project" value="UniProtKB-KW"/>
</dbReference>
<reference evidence="2 5" key="3">
    <citation type="submission" date="2020-11" db="EMBL/GenBank/DDBJ databases">
        <authorList>
            <consortium name="Pathogen Informatics"/>
        </authorList>
    </citation>
    <scope>NUCLEOTIDE SEQUENCE [LARGE SCALE GENOMIC DNA]</scope>
    <source>
        <strain evidence="2 5">NCTC12218</strain>
    </source>
</reference>
<dbReference type="EMBL" id="POVK01000014">
    <property type="protein sequence ID" value="NHA33952.1"/>
    <property type="molecule type" value="Genomic_DNA"/>
</dbReference>
<feature type="domain" description="Serine aminopeptidase S33" evidence="1">
    <location>
        <begin position="32"/>
        <end position="263"/>
    </location>
</feature>
<reference evidence="3 6" key="1">
    <citation type="submission" date="2018-01" db="EMBL/GenBank/DDBJ databases">
        <title>Complete genome sequence of Staphylococcus Scheliferi isolated from human.</title>
        <authorList>
            <person name="Abouelkhair M.A."/>
            <person name="Bemis D.A."/>
            <person name="Kania S.A."/>
        </authorList>
    </citation>
    <scope>NUCLEOTIDE SEQUENCE [LARGE SCALE GENOMIC DNA]</scope>
    <source>
        <strain evidence="3 6">ATCC 43808</strain>
    </source>
</reference>
<gene>
    <name evidence="3" type="ORF">C1O36_05320</name>
    <name evidence="4" type="ORF">NCTC12218_00416</name>
</gene>
<reference evidence="4" key="2">
    <citation type="submission" date="2018-06" db="EMBL/GenBank/DDBJ databases">
        <authorList>
            <consortium name="Pathogen Informatics"/>
            <person name="Doyle S."/>
        </authorList>
    </citation>
    <scope>NUCLEOTIDE SEQUENCE [LARGE SCALE GENOMIC DNA]</scope>
    <source>
        <strain evidence="4">NCTC12218</strain>
    </source>
</reference>
<name>A0A7Z7QMW5_STASC</name>
<dbReference type="Proteomes" id="UP000572988">
    <property type="component" value="Unassembled WGS sequence"/>
</dbReference>
<keyword evidence="3" id="KW-0378">Hydrolase</keyword>
<evidence type="ECO:0000313" key="5">
    <source>
        <dbReference type="Proteomes" id="UP000264146"/>
    </source>
</evidence>